<name>A0A521BPD7_9SPHI</name>
<dbReference type="Gene3D" id="1.25.40.390">
    <property type="match status" value="1"/>
</dbReference>
<feature type="domain" description="SusD-like N-terminal" evidence="7">
    <location>
        <begin position="46"/>
        <end position="251"/>
    </location>
</feature>
<dbReference type="EMBL" id="FXTN01000002">
    <property type="protein sequence ID" value="SMO49014.1"/>
    <property type="molecule type" value="Genomic_DNA"/>
</dbReference>
<sequence>MVPNIRSMLPCHSVSMLNFNATDMKRYIYTAVILCLTVATSCKKGFLDQVPDDRLTLDQTFTTRATAEKFLNNVYSSVPDEFGQRNPAGESNAGMWTGGSDEAEFLWSFVQSNSMNLGNWDSNSGFVSGYWNNFYKSIRSASFFMANIDKVNQDITPAIITQYKAEARALRAIYYFYLVRLYGPVVILGENVIEPDAPADSFRLPRNTFDECISYITTELQAAAADLPVVPVNDNNYGRITKGIAMAFRAQALLLNASPLYNGNSDLSSLQNKDGKQLLSSTFDASKWKKASDAYKEYLAQFGSTYSLYKESNADPALAAYLSCRNVFLVQWNSEVIFARPGSSIGPRQYEMTPYHSGFNSDSRASGALGATQVQVDAFFMANGKSIDDASSGYVTSGYTDYKPVGAPEARSTYNQWVNREPRFYVNITYDNSIWLNVNNGLITTRLYNTGNSGKKTGGGDYCPTGYVVRKAMGLGKWDENNRPVILYRLANVYLDYAEALNESTPGDPDILRYLNLIRERAGIPQYGSAGLSAPGDQAAMRLAIRKERRVELCFENVRFFDTRRWKIAEQTDNGPITGLNIGADLPDFLQVVPFETRVFNKRHYLFPIPSKDVNSDNLLVQNPGW</sequence>
<dbReference type="InterPro" id="IPR033985">
    <property type="entry name" value="SusD-like_N"/>
</dbReference>
<dbReference type="AlphaFoldDB" id="A0A521BPD7"/>
<evidence type="ECO:0000259" key="6">
    <source>
        <dbReference type="Pfam" id="PF07980"/>
    </source>
</evidence>
<accession>A0A521BPD7</accession>
<dbReference type="GO" id="GO:0009279">
    <property type="term" value="C:cell outer membrane"/>
    <property type="evidence" value="ECO:0007669"/>
    <property type="project" value="UniProtKB-SubCell"/>
</dbReference>
<dbReference type="Pfam" id="PF14322">
    <property type="entry name" value="SusD-like_3"/>
    <property type="match status" value="1"/>
</dbReference>
<evidence type="ECO:0000256" key="5">
    <source>
        <dbReference type="ARBA" id="ARBA00023237"/>
    </source>
</evidence>
<comment type="subcellular location">
    <subcellularLocation>
        <location evidence="1">Cell outer membrane</location>
    </subcellularLocation>
</comment>
<evidence type="ECO:0000259" key="7">
    <source>
        <dbReference type="Pfam" id="PF14322"/>
    </source>
</evidence>
<evidence type="ECO:0000256" key="3">
    <source>
        <dbReference type="ARBA" id="ARBA00022729"/>
    </source>
</evidence>
<protein>
    <submittedName>
        <fullName evidence="8">Starch-binding associating with outer membrane</fullName>
    </submittedName>
</protein>
<dbReference type="Proteomes" id="UP000320300">
    <property type="component" value="Unassembled WGS sequence"/>
</dbReference>
<evidence type="ECO:0000313" key="9">
    <source>
        <dbReference type="Proteomes" id="UP000320300"/>
    </source>
</evidence>
<dbReference type="SUPFAM" id="SSF48452">
    <property type="entry name" value="TPR-like"/>
    <property type="match status" value="1"/>
</dbReference>
<proteinExistence type="inferred from homology"/>
<reference evidence="8 9" key="1">
    <citation type="submission" date="2017-05" db="EMBL/GenBank/DDBJ databases">
        <authorList>
            <person name="Varghese N."/>
            <person name="Submissions S."/>
        </authorList>
    </citation>
    <scope>NUCLEOTIDE SEQUENCE [LARGE SCALE GENOMIC DNA]</scope>
    <source>
        <strain evidence="8 9">DSM 19036</strain>
    </source>
</reference>
<dbReference type="InterPro" id="IPR011990">
    <property type="entry name" value="TPR-like_helical_dom_sf"/>
</dbReference>
<organism evidence="8 9">
    <name type="scientific">Pedobacter westerhofensis</name>
    <dbReference type="NCBI Taxonomy" id="425512"/>
    <lineage>
        <taxon>Bacteria</taxon>
        <taxon>Pseudomonadati</taxon>
        <taxon>Bacteroidota</taxon>
        <taxon>Sphingobacteriia</taxon>
        <taxon>Sphingobacteriales</taxon>
        <taxon>Sphingobacteriaceae</taxon>
        <taxon>Pedobacter</taxon>
    </lineage>
</organism>
<evidence type="ECO:0000256" key="1">
    <source>
        <dbReference type="ARBA" id="ARBA00004442"/>
    </source>
</evidence>
<evidence type="ECO:0000256" key="4">
    <source>
        <dbReference type="ARBA" id="ARBA00023136"/>
    </source>
</evidence>
<keyword evidence="5" id="KW-0998">Cell outer membrane</keyword>
<evidence type="ECO:0000313" key="8">
    <source>
        <dbReference type="EMBL" id="SMO49014.1"/>
    </source>
</evidence>
<gene>
    <name evidence="8" type="ORF">SAMN06265348_102499</name>
</gene>
<dbReference type="Pfam" id="PF07980">
    <property type="entry name" value="SusD_RagB"/>
    <property type="match status" value="1"/>
</dbReference>
<dbReference type="InterPro" id="IPR012944">
    <property type="entry name" value="SusD_RagB_dom"/>
</dbReference>
<keyword evidence="9" id="KW-1185">Reference proteome</keyword>
<feature type="domain" description="RagB/SusD" evidence="6">
    <location>
        <begin position="335"/>
        <end position="626"/>
    </location>
</feature>
<comment type="similarity">
    <text evidence="2">Belongs to the SusD family.</text>
</comment>
<keyword evidence="4" id="KW-0472">Membrane</keyword>
<keyword evidence="3" id="KW-0732">Signal</keyword>
<evidence type="ECO:0000256" key="2">
    <source>
        <dbReference type="ARBA" id="ARBA00006275"/>
    </source>
</evidence>